<feature type="compositionally biased region" description="Pro residues" evidence="1">
    <location>
        <begin position="432"/>
        <end position="445"/>
    </location>
</feature>
<keyword evidence="2" id="KW-1133">Transmembrane helix</keyword>
<dbReference type="VEuPathDB" id="VectorBase:AATE009300"/>
<feature type="transmembrane region" description="Helical" evidence="2">
    <location>
        <begin position="124"/>
        <end position="147"/>
    </location>
</feature>
<dbReference type="EnsemblMetazoa" id="AATE009300-RA">
    <property type="protein sequence ID" value="AATE009300-PA.1"/>
    <property type="gene ID" value="AATE009300"/>
</dbReference>
<evidence type="ECO:0000256" key="2">
    <source>
        <dbReference type="SAM" id="Phobius"/>
    </source>
</evidence>
<evidence type="ECO:0000256" key="1">
    <source>
        <dbReference type="SAM" id="MobiDB-lite"/>
    </source>
</evidence>
<evidence type="ECO:0000313" key="3">
    <source>
        <dbReference type="EnsemblMetazoa" id="AATE009300-PA.1"/>
    </source>
</evidence>
<accession>A0A182J108</accession>
<name>A0A182J108_ANOAO</name>
<feature type="region of interest" description="Disordered" evidence="1">
    <location>
        <begin position="567"/>
        <end position="587"/>
    </location>
</feature>
<sequence>MSKGSSGRLISVLSAGGNVAILAAPVGATVDSGAQDRTALPMALFILETPEATRCSITAGISLAAGTIDWDRLAGGATDANGDADIISPLATSLEVAVLEVATGSSVAAPAGCNSGELRSGPMAFGMMVIIVFDIPAGLTIALVALLPGKDFLAFWLLAEILVSAVTTGCSNELVKGVDVEDTSSSASGISSFMGTALILIRLEVRSGTQALLALFEHDAELIGDGFVLEAHRQLLRLAGRFGVVYRAPNERLAGVVHRRDGHVGRDGVVQDELVNLLTPQQQSFSSPAAPPPSAPSSAVPLLPAPSVLLFSLAAAEREKKSSFTVSPTKPPPGVQLLPPVPAAAAAAAVPVLVSSPFLMKPLKAGLPLARAAKLTLSSMLSTGAASAPLVKGEAPPPVADNGEAEKLVCFASPPKVNPPPPNTDDGFAASPNPPTLPNSPVPGVPPDEVMVVELGTVTDDDDAGGVKRFAPPKMFVVLLAPDPNPAPLPKLTAPNRFPPWADFAGDGVVRVACWSSEVTVVVVPDVDNGVLVTLVCESVFLSTSPPVEGGEVNDVFGVVFNDAEKMEPPPPAVVDEPIPVEPRTDR</sequence>
<proteinExistence type="predicted"/>
<organism evidence="3">
    <name type="scientific">Anopheles atroparvus</name>
    <name type="common">European mosquito</name>
    <dbReference type="NCBI Taxonomy" id="41427"/>
    <lineage>
        <taxon>Eukaryota</taxon>
        <taxon>Metazoa</taxon>
        <taxon>Ecdysozoa</taxon>
        <taxon>Arthropoda</taxon>
        <taxon>Hexapoda</taxon>
        <taxon>Insecta</taxon>
        <taxon>Pterygota</taxon>
        <taxon>Neoptera</taxon>
        <taxon>Endopterygota</taxon>
        <taxon>Diptera</taxon>
        <taxon>Nematocera</taxon>
        <taxon>Culicoidea</taxon>
        <taxon>Culicidae</taxon>
        <taxon>Anophelinae</taxon>
        <taxon>Anopheles</taxon>
    </lineage>
</organism>
<keyword evidence="2" id="KW-0472">Membrane</keyword>
<dbReference type="AlphaFoldDB" id="A0A182J108"/>
<keyword evidence="2" id="KW-0812">Transmembrane</keyword>
<protein>
    <submittedName>
        <fullName evidence="3">Uncharacterized protein</fullName>
    </submittedName>
</protein>
<feature type="region of interest" description="Disordered" evidence="1">
    <location>
        <begin position="415"/>
        <end position="445"/>
    </location>
</feature>
<reference evidence="3" key="1">
    <citation type="submission" date="2022-08" db="UniProtKB">
        <authorList>
            <consortium name="EnsemblMetazoa"/>
        </authorList>
    </citation>
    <scope>IDENTIFICATION</scope>
    <source>
        <strain evidence="3">EBRO</strain>
    </source>
</reference>